<dbReference type="InterPro" id="IPR050373">
    <property type="entry name" value="Fibrinogen_C-term_domain"/>
</dbReference>
<organism evidence="5 6">
    <name type="scientific">Macrostomum lignano</name>
    <dbReference type="NCBI Taxonomy" id="282301"/>
    <lineage>
        <taxon>Eukaryota</taxon>
        <taxon>Metazoa</taxon>
        <taxon>Spiralia</taxon>
        <taxon>Lophotrochozoa</taxon>
        <taxon>Platyhelminthes</taxon>
        <taxon>Rhabditophora</taxon>
        <taxon>Macrostomorpha</taxon>
        <taxon>Macrostomida</taxon>
        <taxon>Macrostomidae</taxon>
        <taxon>Macrostomum</taxon>
    </lineage>
</organism>
<dbReference type="InterPro" id="IPR020837">
    <property type="entry name" value="Fibrinogen_CS"/>
</dbReference>
<dbReference type="PANTHER" id="PTHR19143">
    <property type="entry name" value="FIBRINOGEN/TENASCIN/ANGIOPOEITIN"/>
    <property type="match status" value="1"/>
</dbReference>
<name>A0A1I8FST1_9PLAT</name>
<dbReference type="PROSITE" id="PS51406">
    <property type="entry name" value="FIBRINOGEN_C_2"/>
    <property type="match status" value="1"/>
</dbReference>
<dbReference type="InterPro" id="IPR001969">
    <property type="entry name" value="Aspartic_peptidase_AS"/>
</dbReference>
<protein>
    <submittedName>
        <fullName evidence="6">Fibrinogen C-terminal domain-containing protein</fullName>
    </submittedName>
</protein>
<dbReference type="InterPro" id="IPR055469">
    <property type="entry name" value="DUF7041"/>
</dbReference>
<dbReference type="GO" id="GO:0006508">
    <property type="term" value="P:proteolysis"/>
    <property type="evidence" value="ECO:0007669"/>
    <property type="project" value="InterPro"/>
</dbReference>
<dbReference type="GO" id="GO:0004190">
    <property type="term" value="F:aspartic-type endopeptidase activity"/>
    <property type="evidence" value="ECO:0007669"/>
    <property type="project" value="InterPro"/>
</dbReference>
<evidence type="ECO:0000256" key="3">
    <source>
        <dbReference type="SAM" id="SignalP"/>
    </source>
</evidence>
<evidence type="ECO:0000256" key="2">
    <source>
        <dbReference type="SAM" id="MobiDB-lite"/>
    </source>
</evidence>
<reference evidence="6" key="1">
    <citation type="submission" date="2016-11" db="UniProtKB">
        <authorList>
            <consortium name="WormBaseParasite"/>
        </authorList>
    </citation>
    <scope>IDENTIFICATION</scope>
</reference>
<feature type="chain" id="PRO_5009318811" evidence="3">
    <location>
        <begin position="22"/>
        <end position="751"/>
    </location>
</feature>
<dbReference type="SMART" id="SM00186">
    <property type="entry name" value="FBG"/>
    <property type="match status" value="1"/>
</dbReference>
<dbReference type="PROSITE" id="PS00141">
    <property type="entry name" value="ASP_PROTEASE"/>
    <property type="match status" value="1"/>
</dbReference>
<feature type="region of interest" description="Disordered" evidence="2">
    <location>
        <begin position="529"/>
        <end position="565"/>
    </location>
</feature>
<dbReference type="Pfam" id="PF00147">
    <property type="entry name" value="Fibrinogen_C"/>
    <property type="match status" value="1"/>
</dbReference>
<dbReference type="Gene3D" id="3.90.215.10">
    <property type="entry name" value="Gamma Fibrinogen, chain A, domain 1"/>
    <property type="match status" value="1"/>
</dbReference>
<evidence type="ECO:0000256" key="1">
    <source>
        <dbReference type="ARBA" id="ARBA00023157"/>
    </source>
</evidence>
<feature type="domain" description="Fibrinogen C-terminal" evidence="4">
    <location>
        <begin position="33"/>
        <end position="247"/>
    </location>
</feature>
<dbReference type="GO" id="GO:0005615">
    <property type="term" value="C:extracellular space"/>
    <property type="evidence" value="ECO:0007669"/>
    <property type="project" value="TreeGrafter"/>
</dbReference>
<dbReference type="WBParaSite" id="maker-unitig_47216-snap-gene-0.1-mRNA-1">
    <property type="protein sequence ID" value="maker-unitig_47216-snap-gene-0.1-mRNA-1"/>
    <property type="gene ID" value="maker-unitig_47216-snap-gene-0.1"/>
</dbReference>
<evidence type="ECO:0000313" key="5">
    <source>
        <dbReference type="Proteomes" id="UP000095280"/>
    </source>
</evidence>
<keyword evidence="3" id="KW-0732">Signal</keyword>
<dbReference type="InterPro" id="IPR036056">
    <property type="entry name" value="Fibrinogen-like_C"/>
</dbReference>
<evidence type="ECO:0000259" key="4">
    <source>
        <dbReference type="PROSITE" id="PS51406"/>
    </source>
</evidence>
<evidence type="ECO:0000313" key="6">
    <source>
        <dbReference type="WBParaSite" id="maker-unitig_47216-snap-gene-0.1-mRNA-1"/>
    </source>
</evidence>
<dbReference type="InterPro" id="IPR014716">
    <property type="entry name" value="Fibrinogen_a/b/g_C_1"/>
</dbReference>
<accession>A0A1I8FST1</accession>
<dbReference type="AlphaFoldDB" id="A0A1I8FST1"/>
<dbReference type="InterPro" id="IPR002181">
    <property type="entry name" value="Fibrinogen_a/b/g_C_dom"/>
</dbReference>
<dbReference type="SUPFAM" id="SSF56496">
    <property type="entry name" value="Fibrinogen C-terminal domain-like"/>
    <property type="match status" value="1"/>
</dbReference>
<keyword evidence="1" id="KW-1015">Disulfide bond</keyword>
<feature type="signal peptide" evidence="3">
    <location>
        <begin position="1"/>
        <end position="21"/>
    </location>
</feature>
<keyword evidence="5" id="KW-1185">Reference proteome</keyword>
<sequence>MFGKLLMMATALSVTFTAAQAAAIRLRFRTKKTLPGRNERDCAMRCELLGSLVCSAVSFVRESGLCLLSAVRNASFGAAGGSSQVFRRTAGGLEPYVVGDRVFHLIQQRVRGNLSFARNWTEYENGFGDGYDFWIGLRIINELTGNSPRLLRVEAVTWSNVLYVCEYSNFTVGNSTTNYTMNYGSYLTASSNTSMDSLNYHRGRPFTTIDRDNDQNPSGACTDTRGFAGWWYANCCNANPNGMYFHSAVTDMSAMRVRSNGGRKHQHTIRGQPAALRGQPAALRVSQQPTQGASVAAAPADPPAVAAVALKVPPFFRGNPDAWFRMLDAQFDLRNITSEVTRFNHLICHLPEDIAAVLLSVTLRLQYTALKQAVLKMLQKSQQERINEVMSVSDLGGDKPSIFIQRLQAKMAQCNIKENPDMVKATLLRCLRQSYAFHLSGFQDEDPARLASIADSMLAIQQSSGHRVPRSSEYGRRLKDIGATAEVTADIQHGTLLPRPKTSSLQRTSLLRCANTHMQTLVPVPALIRRPPASHPRSQREDSGAIPLELARTSGPGKLPGTTHDAAVSSATDEAARKPCLVVDLLFDARRLPFLVDTGAAASIIPPQYLSHNVQATGFRLTTATDGRRVLCETSTGYPRPAHGEHPMLPRVIVSDKDPNSIQMSLDHLLEQRTRMTSTTPHVPQELWSTDKVWVRVDRVRKPLEAPYSPDHTQSFGALPKFFIIEFRPGHEEAISIDRLKPCRSTPRPPT</sequence>
<dbReference type="Proteomes" id="UP000095280">
    <property type="component" value="Unplaced"/>
</dbReference>
<dbReference type="Pfam" id="PF23055">
    <property type="entry name" value="DUF7041"/>
    <property type="match status" value="1"/>
</dbReference>
<proteinExistence type="predicted"/>
<dbReference type="PROSITE" id="PS00514">
    <property type="entry name" value="FIBRINOGEN_C_1"/>
    <property type="match status" value="1"/>
</dbReference>